<keyword evidence="1" id="KW-0812">Transmembrane</keyword>
<feature type="transmembrane region" description="Helical" evidence="1">
    <location>
        <begin position="106"/>
        <end position="125"/>
    </location>
</feature>
<proteinExistence type="predicted"/>
<feature type="transmembrane region" description="Helical" evidence="1">
    <location>
        <begin position="72"/>
        <end position="94"/>
    </location>
</feature>
<evidence type="ECO:0000313" key="2">
    <source>
        <dbReference type="EMBL" id="SNR68948.1"/>
    </source>
</evidence>
<protein>
    <submittedName>
        <fullName evidence="2">Uncharacterized protein</fullName>
    </submittedName>
</protein>
<accession>A0A238YDR3</accession>
<dbReference type="EMBL" id="FZNS01000005">
    <property type="protein sequence ID" value="SNR68948.1"/>
    <property type="molecule type" value="Genomic_DNA"/>
</dbReference>
<dbReference type="AlphaFoldDB" id="A0A238YDR3"/>
<feature type="transmembrane region" description="Helical" evidence="1">
    <location>
        <begin position="131"/>
        <end position="158"/>
    </location>
</feature>
<keyword evidence="1" id="KW-1133">Transmembrane helix</keyword>
<evidence type="ECO:0000313" key="3">
    <source>
        <dbReference type="Proteomes" id="UP000198310"/>
    </source>
</evidence>
<gene>
    <name evidence="2" type="ORF">SAMN06269173_105139</name>
</gene>
<sequence>MGTLLFIVIVWFLSQKHYRDNLKENNIYSAVRTLVEILRVVTVDRFPVIERIGNGVENGRSAIAAFIDKGTAYLTFCLGWLWVLCLIFTVIEVLTPLEFTRSYVRSAVHCGLWLLLLSAASHFGWSSTWPIRLWLGSFLIVGFAIMLALVPGGLALVYQGANFFLPLKSWRTSYVYFRRGNEVLVDQKKWGWGIGDTTYRRVVLHPISPLFNKVEQWPYPTSTMPPQPDGEGWAVVNKKAADFSIDPMEQRNLDAAKELERQCWADRRRVDSLALRGQLPLQARILPAVTRQGANTVGCLAGEEVWCNYLVLAKPGECRQAGAVGVVGEKPADQKHFSFMLSAIMRVGRTYRTINLVLPEVHGLGTYKLGNDKYETTSPMAAHLTLSDTKQVEYSTTTDHYTTVRRFPSTLIITRFDTTARVISGIFRGSVCDISKNGDPIPVTQGRFDVHYYKE</sequence>
<organism evidence="2 3">
    <name type="scientific">Hymenobacter mucosus</name>
    <dbReference type="NCBI Taxonomy" id="1411120"/>
    <lineage>
        <taxon>Bacteria</taxon>
        <taxon>Pseudomonadati</taxon>
        <taxon>Bacteroidota</taxon>
        <taxon>Cytophagia</taxon>
        <taxon>Cytophagales</taxon>
        <taxon>Hymenobacteraceae</taxon>
        <taxon>Hymenobacter</taxon>
    </lineage>
</organism>
<keyword evidence="3" id="KW-1185">Reference proteome</keyword>
<dbReference type="Proteomes" id="UP000198310">
    <property type="component" value="Unassembled WGS sequence"/>
</dbReference>
<keyword evidence="1" id="KW-0472">Membrane</keyword>
<name>A0A238YDR3_9BACT</name>
<evidence type="ECO:0000256" key="1">
    <source>
        <dbReference type="SAM" id="Phobius"/>
    </source>
</evidence>
<reference evidence="3" key="1">
    <citation type="submission" date="2017-06" db="EMBL/GenBank/DDBJ databases">
        <authorList>
            <person name="Varghese N."/>
            <person name="Submissions S."/>
        </authorList>
    </citation>
    <scope>NUCLEOTIDE SEQUENCE [LARGE SCALE GENOMIC DNA]</scope>
    <source>
        <strain evidence="3">DSM 28041</strain>
    </source>
</reference>